<dbReference type="Proteomes" id="UP001060085">
    <property type="component" value="Linkage Group LG02"/>
</dbReference>
<protein>
    <submittedName>
        <fullName evidence="1">Uncharacterized protein</fullName>
    </submittedName>
</protein>
<proteinExistence type="predicted"/>
<keyword evidence="2" id="KW-1185">Reference proteome</keyword>
<gene>
    <name evidence="1" type="ORF">M9H77_08521</name>
</gene>
<sequence length="185" mass="21905">MYKRSLKGNLQRSKRSLKTTRLYEDEVIKLKTLKTRRMMMMNKRKTTPQKMKKKNIALKSNEERKTNIEEELNLIARNMKRFYKISKKYEKGTRAKDESKKKKGKKSAFETSSSDDKEAANQDTEEASKKALMRQMVIDEAKANSTKSEEANEVVIFVNFCYKNLLDEFEELFHEYKSLANKYEN</sequence>
<organism evidence="1 2">
    <name type="scientific">Catharanthus roseus</name>
    <name type="common">Madagascar periwinkle</name>
    <name type="synonym">Vinca rosea</name>
    <dbReference type="NCBI Taxonomy" id="4058"/>
    <lineage>
        <taxon>Eukaryota</taxon>
        <taxon>Viridiplantae</taxon>
        <taxon>Streptophyta</taxon>
        <taxon>Embryophyta</taxon>
        <taxon>Tracheophyta</taxon>
        <taxon>Spermatophyta</taxon>
        <taxon>Magnoliopsida</taxon>
        <taxon>eudicotyledons</taxon>
        <taxon>Gunneridae</taxon>
        <taxon>Pentapetalae</taxon>
        <taxon>asterids</taxon>
        <taxon>lamiids</taxon>
        <taxon>Gentianales</taxon>
        <taxon>Apocynaceae</taxon>
        <taxon>Rauvolfioideae</taxon>
        <taxon>Vinceae</taxon>
        <taxon>Catharanthinae</taxon>
        <taxon>Catharanthus</taxon>
    </lineage>
</organism>
<reference evidence="2" key="1">
    <citation type="journal article" date="2023" name="Nat. Plants">
        <title>Single-cell RNA sequencing provides a high-resolution roadmap for understanding the multicellular compartmentation of specialized metabolism.</title>
        <authorList>
            <person name="Sun S."/>
            <person name="Shen X."/>
            <person name="Li Y."/>
            <person name="Li Y."/>
            <person name="Wang S."/>
            <person name="Li R."/>
            <person name="Zhang H."/>
            <person name="Shen G."/>
            <person name="Guo B."/>
            <person name="Wei J."/>
            <person name="Xu J."/>
            <person name="St-Pierre B."/>
            <person name="Chen S."/>
            <person name="Sun C."/>
        </authorList>
    </citation>
    <scope>NUCLEOTIDE SEQUENCE [LARGE SCALE GENOMIC DNA]</scope>
</reference>
<dbReference type="EMBL" id="CM044702">
    <property type="protein sequence ID" value="KAI5677571.1"/>
    <property type="molecule type" value="Genomic_DNA"/>
</dbReference>
<name>A0ACC0BY70_CATRO</name>
<comment type="caution">
    <text evidence="1">The sequence shown here is derived from an EMBL/GenBank/DDBJ whole genome shotgun (WGS) entry which is preliminary data.</text>
</comment>
<evidence type="ECO:0000313" key="2">
    <source>
        <dbReference type="Proteomes" id="UP001060085"/>
    </source>
</evidence>
<accession>A0ACC0BY70</accession>
<evidence type="ECO:0000313" key="1">
    <source>
        <dbReference type="EMBL" id="KAI5677571.1"/>
    </source>
</evidence>